<comment type="caution">
    <text evidence="1">The sequence shown here is derived from an EMBL/GenBank/DDBJ whole genome shotgun (WGS) entry which is preliminary data.</text>
</comment>
<evidence type="ECO:0000313" key="1">
    <source>
        <dbReference type="EMBL" id="KAI4296210.1"/>
    </source>
</evidence>
<reference evidence="1 2" key="1">
    <citation type="journal article" date="2022" name="DNA Res.">
        <title>Chromosomal-level genome assembly of the orchid tree Bauhinia variegata (Leguminosae; Cercidoideae) supports the allotetraploid origin hypothesis of Bauhinia.</title>
        <authorList>
            <person name="Zhong Y."/>
            <person name="Chen Y."/>
            <person name="Zheng D."/>
            <person name="Pang J."/>
            <person name="Liu Y."/>
            <person name="Luo S."/>
            <person name="Meng S."/>
            <person name="Qian L."/>
            <person name="Wei D."/>
            <person name="Dai S."/>
            <person name="Zhou R."/>
        </authorList>
    </citation>
    <scope>NUCLEOTIDE SEQUENCE [LARGE SCALE GENOMIC DNA]</scope>
    <source>
        <strain evidence="1">BV-YZ2020</strain>
    </source>
</reference>
<organism evidence="1 2">
    <name type="scientific">Bauhinia variegata</name>
    <name type="common">Purple orchid tree</name>
    <name type="synonym">Phanera variegata</name>
    <dbReference type="NCBI Taxonomy" id="167791"/>
    <lineage>
        <taxon>Eukaryota</taxon>
        <taxon>Viridiplantae</taxon>
        <taxon>Streptophyta</taxon>
        <taxon>Embryophyta</taxon>
        <taxon>Tracheophyta</taxon>
        <taxon>Spermatophyta</taxon>
        <taxon>Magnoliopsida</taxon>
        <taxon>eudicotyledons</taxon>
        <taxon>Gunneridae</taxon>
        <taxon>Pentapetalae</taxon>
        <taxon>rosids</taxon>
        <taxon>fabids</taxon>
        <taxon>Fabales</taxon>
        <taxon>Fabaceae</taxon>
        <taxon>Cercidoideae</taxon>
        <taxon>Cercideae</taxon>
        <taxon>Bauhiniinae</taxon>
        <taxon>Bauhinia</taxon>
    </lineage>
</organism>
<name>A0ACB9KGF4_BAUVA</name>
<proteinExistence type="predicted"/>
<sequence length="363" mass="41707">MEELTSSINSCDDDSVDKISDLPDVILHHILSFLDSKFAVQTSILSKRWRYIWVSHPFLNFNPKHLNRNSSFKGLINHVLCRRDSSVPIFHCDFKYPALLRSYNFTIMSKVVKYVASHGIQQLRMDGFELRFLYHLCSCPSLQSLELKRASSDMNVLPKIFLKFATLTTLNIEYCAFSSRASVLSPFEGCPKLTNLRLHRCMILDSVNSFEISAPQLKSLTISRIRHHKDRAIKIVLSSRKLIFFEVTHKHLLFDCSAVELPLLERVNVDLSRIISWKAIELELLANMFNVLCNAKFLTLSFSSERILSTISNSLNGQPSPFRRIEIIKVAVLRLRLSLYSIKGNELEPVQLNVSTDCEKLIR</sequence>
<evidence type="ECO:0000313" key="2">
    <source>
        <dbReference type="Proteomes" id="UP000828941"/>
    </source>
</evidence>
<protein>
    <submittedName>
        <fullName evidence="1">Uncharacterized protein</fullName>
    </submittedName>
</protein>
<accession>A0ACB9KGF4</accession>
<dbReference type="Proteomes" id="UP000828941">
    <property type="component" value="Chromosome 14"/>
</dbReference>
<gene>
    <name evidence="1" type="ORF">L6164_036186</name>
</gene>
<dbReference type="EMBL" id="CM039439">
    <property type="protein sequence ID" value="KAI4296210.1"/>
    <property type="molecule type" value="Genomic_DNA"/>
</dbReference>
<keyword evidence="2" id="KW-1185">Reference proteome</keyword>